<dbReference type="GO" id="GO:0005615">
    <property type="term" value="C:extracellular space"/>
    <property type="evidence" value="ECO:0007669"/>
    <property type="project" value="TreeGrafter"/>
</dbReference>
<dbReference type="InterPro" id="IPR039798">
    <property type="entry name" value="Sulfhydryl_oxidase"/>
</dbReference>
<keyword evidence="10" id="KW-0472">Membrane</keyword>
<gene>
    <name evidence="14" type="ORF">OBRU01_12880</name>
</gene>
<dbReference type="InterPro" id="IPR040986">
    <property type="entry name" value="QSOX_FAD-bd_dom"/>
</dbReference>
<dbReference type="InterPro" id="IPR017937">
    <property type="entry name" value="Thioredoxin_CS"/>
</dbReference>
<dbReference type="EC" id="1.8.3.2" evidence="10"/>
<dbReference type="InterPro" id="IPR017905">
    <property type="entry name" value="ERV/ALR_sulphydryl_oxidase"/>
</dbReference>
<dbReference type="InterPro" id="IPR042568">
    <property type="entry name" value="QSOX_FAD-bd_sf"/>
</dbReference>
<evidence type="ECO:0000256" key="3">
    <source>
        <dbReference type="ARBA" id="ARBA00022630"/>
    </source>
</evidence>
<dbReference type="PANTHER" id="PTHR22897">
    <property type="entry name" value="QUIESCIN Q6-RELATED SULFHYDRYL OXIDASE"/>
    <property type="match status" value="1"/>
</dbReference>
<dbReference type="InterPro" id="IPR013766">
    <property type="entry name" value="Thioredoxin_domain"/>
</dbReference>
<keyword evidence="15" id="KW-1185">Reference proteome</keyword>
<feature type="domain" description="Thioredoxin" evidence="13">
    <location>
        <begin position="35"/>
        <end position="159"/>
    </location>
</feature>
<keyword evidence="4 11" id="KW-0732">Signal</keyword>
<dbReference type="GO" id="GO:0003756">
    <property type="term" value="F:protein disulfide isomerase activity"/>
    <property type="evidence" value="ECO:0007669"/>
    <property type="project" value="TreeGrafter"/>
</dbReference>
<evidence type="ECO:0000256" key="5">
    <source>
        <dbReference type="ARBA" id="ARBA00022827"/>
    </source>
</evidence>
<feature type="transmembrane region" description="Helical" evidence="10">
    <location>
        <begin position="563"/>
        <end position="585"/>
    </location>
</feature>
<evidence type="ECO:0000313" key="14">
    <source>
        <dbReference type="EMBL" id="KOB72015.1"/>
    </source>
</evidence>
<sequence length="602" mass="68054">MMVNMNLCYFVLCLAGCGAVGNSAVIAGDGDPEDQGLYSKSDSIEILTNLNYESKIYRHPYAMLVQFYNSYCGHCRAFAPKYKSLAASMIPWKNIVKLGAIDCSVEENNEICRQFNVTGYPTLRYLHENYIKANANVGDEMEQAETVDQLKAVLIYKMQSEQSKGRLPLAPSFSIASYISYRNAVNNVPTSVLYTFLIFENENSTVGSELALDINNYKGIRLKRVYETSELAEIARIQQFPGLVAVRSTLEPTSLTPKEPTAPKLLQAINTFLKYKNYRFPEKVAGILEASNSLFDADKPVLPDSDVVYYSDLEKTLHNSLHTEITKYSTLDGEPLQALLNFLDVLLISFPFRGNLKEYITGLRATILTKSSWSGSELYDTVKRLEDVYSPVYSSDSKDFIGCKGSRVDYRGYTCGLWSLFHTLTVNAARKPGIEGPKVLRAMYGYIKNFFGCTECVQHFLAMAERNRLFDVKENDKAVLWLWISHNEVNLRLAGDVTEDPQYPKIQFPSIRRCPACRLLRGAWNLPAVYQYLQGVYGTEGLRDVRRARSAAVAPSPFSDLDIGMLSLLYLLSFIILILVIKYFLTRGFYRKRLYKHGLGKV</sequence>
<dbReference type="Gene3D" id="3.40.30.10">
    <property type="entry name" value="Glutaredoxin"/>
    <property type="match status" value="2"/>
</dbReference>
<dbReference type="Pfam" id="PF18371">
    <property type="entry name" value="FAD_SOX"/>
    <property type="match status" value="1"/>
</dbReference>
<evidence type="ECO:0000256" key="8">
    <source>
        <dbReference type="ARBA" id="ARBA00023180"/>
    </source>
</evidence>
<dbReference type="InterPro" id="IPR036774">
    <property type="entry name" value="ERV/ALR_sulphydryl_oxid_sf"/>
</dbReference>
<dbReference type="GO" id="GO:0016971">
    <property type="term" value="F:flavin-dependent sulfhydryl oxidase activity"/>
    <property type="evidence" value="ECO:0007669"/>
    <property type="project" value="InterPro"/>
</dbReference>
<evidence type="ECO:0000256" key="2">
    <source>
        <dbReference type="ARBA" id="ARBA00006041"/>
    </source>
</evidence>
<comment type="caution">
    <text evidence="14">The sequence shown here is derived from an EMBL/GenBank/DDBJ whole genome shotgun (WGS) entry which is preliminary data.</text>
</comment>
<evidence type="ECO:0000256" key="10">
    <source>
        <dbReference type="RuleBase" id="RU371123"/>
    </source>
</evidence>
<keyword evidence="6 10" id="KW-0560">Oxidoreductase</keyword>
<organism evidence="14 15">
    <name type="scientific">Operophtera brumata</name>
    <name type="common">Winter moth</name>
    <name type="synonym">Phalaena brumata</name>
    <dbReference type="NCBI Taxonomy" id="104452"/>
    <lineage>
        <taxon>Eukaryota</taxon>
        <taxon>Metazoa</taxon>
        <taxon>Ecdysozoa</taxon>
        <taxon>Arthropoda</taxon>
        <taxon>Hexapoda</taxon>
        <taxon>Insecta</taxon>
        <taxon>Pterygota</taxon>
        <taxon>Neoptera</taxon>
        <taxon>Endopterygota</taxon>
        <taxon>Lepidoptera</taxon>
        <taxon>Glossata</taxon>
        <taxon>Ditrysia</taxon>
        <taxon>Geometroidea</taxon>
        <taxon>Geometridae</taxon>
        <taxon>Larentiinae</taxon>
        <taxon>Operophtera</taxon>
    </lineage>
</organism>
<reference evidence="14 15" key="1">
    <citation type="journal article" date="2015" name="Genome Biol. Evol.">
        <title>The genome of winter moth (Operophtera brumata) provides a genomic perspective on sexual dimorphism and phenology.</title>
        <authorList>
            <person name="Derks M.F."/>
            <person name="Smit S."/>
            <person name="Salis L."/>
            <person name="Schijlen E."/>
            <person name="Bossers A."/>
            <person name="Mateman C."/>
            <person name="Pijl A.S."/>
            <person name="de Ridder D."/>
            <person name="Groenen M.A."/>
            <person name="Visser M.E."/>
            <person name="Megens H.J."/>
        </authorList>
    </citation>
    <scope>NUCLEOTIDE SEQUENCE [LARGE SCALE GENOMIC DNA]</scope>
    <source>
        <strain evidence="14">WM2013NL</strain>
        <tissue evidence="14">Head and thorax</tissue>
    </source>
</reference>
<evidence type="ECO:0000256" key="9">
    <source>
        <dbReference type="ARBA" id="ARBA00048864"/>
    </source>
</evidence>
<dbReference type="AlphaFoldDB" id="A0A0L7L9F1"/>
<dbReference type="GO" id="GO:0006457">
    <property type="term" value="P:protein folding"/>
    <property type="evidence" value="ECO:0007669"/>
    <property type="project" value="TreeGrafter"/>
</dbReference>
<dbReference type="Pfam" id="PF04777">
    <property type="entry name" value="Evr1_Alr"/>
    <property type="match status" value="1"/>
</dbReference>
<accession>A0A0L7L9F1</accession>
<dbReference type="Proteomes" id="UP000037510">
    <property type="component" value="Unassembled WGS sequence"/>
</dbReference>
<keyword evidence="10" id="KW-0812">Transmembrane</keyword>
<evidence type="ECO:0000256" key="11">
    <source>
        <dbReference type="SAM" id="SignalP"/>
    </source>
</evidence>
<feature type="signal peptide" evidence="11">
    <location>
        <begin position="1"/>
        <end position="19"/>
    </location>
</feature>
<dbReference type="Gene3D" id="1.20.120.310">
    <property type="entry name" value="ERV/ALR sulfhydryl oxidase domain"/>
    <property type="match status" value="1"/>
</dbReference>
<comment type="catalytic activity">
    <reaction evidence="9 10">
        <text>2 R'C(R)SH + O2 = R'C(R)S-S(R)CR' + H2O2</text>
        <dbReference type="Rhea" id="RHEA:17357"/>
        <dbReference type="ChEBI" id="CHEBI:15379"/>
        <dbReference type="ChEBI" id="CHEBI:16240"/>
        <dbReference type="ChEBI" id="CHEBI:16520"/>
        <dbReference type="ChEBI" id="CHEBI:17412"/>
        <dbReference type="EC" id="1.8.3.2"/>
    </reaction>
</comment>
<keyword evidence="10" id="KW-1133">Transmembrane helix</keyword>
<dbReference type="SUPFAM" id="SSF52833">
    <property type="entry name" value="Thioredoxin-like"/>
    <property type="match status" value="1"/>
</dbReference>
<keyword evidence="7" id="KW-1015">Disulfide bond</keyword>
<dbReference type="EMBL" id="JTDY01002142">
    <property type="protein sequence ID" value="KOB72015.1"/>
    <property type="molecule type" value="Genomic_DNA"/>
</dbReference>
<dbReference type="Pfam" id="PF00085">
    <property type="entry name" value="Thioredoxin"/>
    <property type="match status" value="1"/>
</dbReference>
<dbReference type="PROSITE" id="PS00194">
    <property type="entry name" value="THIOREDOXIN_1"/>
    <property type="match status" value="1"/>
</dbReference>
<dbReference type="InterPro" id="IPR036249">
    <property type="entry name" value="Thioredoxin-like_sf"/>
</dbReference>
<proteinExistence type="inferred from homology"/>
<dbReference type="SUPFAM" id="SSF69000">
    <property type="entry name" value="FAD-dependent thiol oxidase"/>
    <property type="match status" value="1"/>
</dbReference>
<comment type="similarity">
    <text evidence="2">Belongs to the quiescin-sulfhydryl oxidase (QSOX) family.</text>
</comment>
<evidence type="ECO:0000256" key="6">
    <source>
        <dbReference type="ARBA" id="ARBA00023002"/>
    </source>
</evidence>
<evidence type="ECO:0000259" key="12">
    <source>
        <dbReference type="PROSITE" id="PS51324"/>
    </source>
</evidence>
<dbReference type="Gene3D" id="1.20.120.1960">
    <property type="entry name" value="QSOX sulfhydryl oxidase domain"/>
    <property type="match status" value="1"/>
</dbReference>
<evidence type="ECO:0000313" key="15">
    <source>
        <dbReference type="Proteomes" id="UP000037510"/>
    </source>
</evidence>
<dbReference type="GO" id="GO:0000139">
    <property type="term" value="C:Golgi membrane"/>
    <property type="evidence" value="ECO:0007669"/>
    <property type="project" value="TreeGrafter"/>
</dbReference>
<dbReference type="PROSITE" id="PS51352">
    <property type="entry name" value="THIOREDOXIN_2"/>
    <property type="match status" value="1"/>
</dbReference>
<feature type="chain" id="PRO_5005573096" description="Sulfhydryl oxidase" evidence="11">
    <location>
        <begin position="20"/>
        <end position="602"/>
    </location>
</feature>
<evidence type="ECO:0000256" key="7">
    <source>
        <dbReference type="ARBA" id="ARBA00023157"/>
    </source>
</evidence>
<protein>
    <recommendedName>
        <fullName evidence="10">Sulfhydryl oxidase</fullName>
        <ecNumber evidence="10">1.8.3.2</ecNumber>
    </recommendedName>
</protein>
<name>A0A0L7L9F1_OPEBR</name>
<keyword evidence="8" id="KW-0325">Glycoprotein</keyword>
<dbReference type="PANTHER" id="PTHR22897:SF8">
    <property type="entry name" value="SULFHYDRYL OXIDASE"/>
    <property type="match status" value="1"/>
</dbReference>
<dbReference type="PROSITE" id="PS51324">
    <property type="entry name" value="ERV_ALR"/>
    <property type="match status" value="1"/>
</dbReference>
<keyword evidence="5 10" id="KW-0274">FAD</keyword>
<keyword evidence="3 10" id="KW-0285">Flavoprotein</keyword>
<comment type="cofactor">
    <cofactor evidence="1 10">
        <name>FAD</name>
        <dbReference type="ChEBI" id="CHEBI:57692"/>
    </cofactor>
</comment>
<evidence type="ECO:0000259" key="13">
    <source>
        <dbReference type="PROSITE" id="PS51352"/>
    </source>
</evidence>
<evidence type="ECO:0000256" key="1">
    <source>
        <dbReference type="ARBA" id="ARBA00001974"/>
    </source>
</evidence>
<feature type="domain" description="ERV/ALR sulfhydryl oxidase" evidence="12">
    <location>
        <begin position="406"/>
        <end position="507"/>
    </location>
</feature>
<dbReference type="STRING" id="104452.A0A0L7L9F1"/>
<evidence type="ECO:0000256" key="4">
    <source>
        <dbReference type="ARBA" id="ARBA00022729"/>
    </source>
</evidence>